<dbReference type="Pfam" id="PF03703">
    <property type="entry name" value="bPH_2"/>
    <property type="match status" value="1"/>
</dbReference>
<evidence type="ECO:0000313" key="3">
    <source>
        <dbReference type="EMBL" id="GGK60905.1"/>
    </source>
</evidence>
<comment type="caution">
    <text evidence="3">The sequence shown here is derived from an EMBL/GenBank/DDBJ whole genome shotgun (WGS) entry which is preliminary data.</text>
</comment>
<keyword evidence="1" id="KW-1133">Transmembrane helix</keyword>
<feature type="transmembrane region" description="Helical" evidence="1">
    <location>
        <begin position="108"/>
        <end position="130"/>
    </location>
</feature>
<dbReference type="RefSeq" id="WP_170098137.1">
    <property type="nucleotide sequence ID" value="NZ_BMPD01000002.1"/>
</dbReference>
<keyword evidence="1" id="KW-0812">Transmembrane</keyword>
<reference evidence="3" key="1">
    <citation type="journal article" date="2014" name="Int. J. Syst. Evol. Microbiol.">
        <title>Complete genome sequence of Corynebacterium casei LMG S-19264T (=DSM 44701T), isolated from a smear-ripened cheese.</title>
        <authorList>
            <consortium name="US DOE Joint Genome Institute (JGI-PGF)"/>
            <person name="Walter F."/>
            <person name="Albersmeier A."/>
            <person name="Kalinowski J."/>
            <person name="Ruckert C."/>
        </authorList>
    </citation>
    <scope>NUCLEOTIDE SEQUENCE</scope>
    <source>
        <strain evidence="3">JCM 19018</strain>
    </source>
</reference>
<feature type="domain" description="YdbS-like PH" evidence="2">
    <location>
        <begin position="135"/>
        <end position="194"/>
    </location>
</feature>
<dbReference type="EMBL" id="BMPD01000002">
    <property type="protein sequence ID" value="GGK60905.1"/>
    <property type="molecule type" value="Genomic_DNA"/>
</dbReference>
<dbReference type="InterPro" id="IPR005182">
    <property type="entry name" value="YdbS-like_PH"/>
</dbReference>
<protein>
    <recommendedName>
        <fullName evidence="2">YdbS-like PH domain-containing protein</fullName>
    </recommendedName>
</protein>
<feature type="transmembrane region" description="Helical" evidence="1">
    <location>
        <begin position="83"/>
        <end position="102"/>
    </location>
</feature>
<evidence type="ECO:0000313" key="4">
    <source>
        <dbReference type="Proteomes" id="UP000614221"/>
    </source>
</evidence>
<sequence length="213" mass="23457">MARGLPAVWSVIFSAPFVLGGAHIYIEDPSPTVPAQVGLPIIGFGLFIVILGLYIHFVASPDAPTMGENEHVIDTRMPAQRAAVAKTVIGFAVLLVAGYYLFFTLQPYVYPTAMFIGGLYLFSTGLFTYWTNTLTTYYVTNERLIKEYRFISLVRRELPFKKVRGVEQRKSIWEAFVGLGNVRVASGGGGSLEIVVSNIYGSSSFADEIRQAL</sequence>
<name>A0A830ENE3_9EURY</name>
<proteinExistence type="predicted"/>
<evidence type="ECO:0000256" key="1">
    <source>
        <dbReference type="SAM" id="Phobius"/>
    </source>
</evidence>
<evidence type="ECO:0000259" key="2">
    <source>
        <dbReference type="Pfam" id="PF03703"/>
    </source>
</evidence>
<gene>
    <name evidence="3" type="ORF">GCM10009067_11530</name>
</gene>
<dbReference type="AlphaFoldDB" id="A0A830ENE3"/>
<feature type="transmembrane region" description="Helical" evidence="1">
    <location>
        <begin position="38"/>
        <end position="59"/>
    </location>
</feature>
<organism evidence="3 4">
    <name type="scientific">Haloarcula sebkhae</name>
    <dbReference type="NCBI Taxonomy" id="932660"/>
    <lineage>
        <taxon>Archaea</taxon>
        <taxon>Methanobacteriati</taxon>
        <taxon>Methanobacteriota</taxon>
        <taxon>Stenosarchaea group</taxon>
        <taxon>Halobacteria</taxon>
        <taxon>Halobacteriales</taxon>
        <taxon>Haloarculaceae</taxon>
        <taxon>Haloarcula</taxon>
    </lineage>
</organism>
<dbReference type="OrthoDB" id="270420at2157"/>
<reference evidence="3" key="2">
    <citation type="submission" date="2020-09" db="EMBL/GenBank/DDBJ databases">
        <authorList>
            <person name="Sun Q."/>
            <person name="Ohkuma M."/>
        </authorList>
    </citation>
    <scope>NUCLEOTIDE SEQUENCE</scope>
    <source>
        <strain evidence="3">JCM 19018</strain>
    </source>
</reference>
<dbReference type="Proteomes" id="UP000614221">
    <property type="component" value="Unassembled WGS sequence"/>
</dbReference>
<accession>A0A830ENE3</accession>
<keyword evidence="1" id="KW-0472">Membrane</keyword>
<feature type="transmembrane region" description="Helical" evidence="1">
    <location>
        <begin position="7"/>
        <end position="26"/>
    </location>
</feature>